<dbReference type="Proteomes" id="UP000000707">
    <property type="component" value="Unassembled WGS sequence"/>
</dbReference>
<keyword evidence="3" id="KW-0862">Zinc</keyword>
<evidence type="ECO:0000256" key="3">
    <source>
        <dbReference type="ARBA" id="ARBA00022833"/>
    </source>
</evidence>
<accession>G3BEX9</accession>
<proteinExistence type="inferred from homology"/>
<evidence type="ECO:0008006" key="6">
    <source>
        <dbReference type="Google" id="ProtNLM"/>
    </source>
</evidence>
<gene>
    <name evidence="4" type="ORF">CANTEDRAFT_115987</name>
</gene>
<dbReference type="InterPro" id="IPR008584">
    <property type="entry name" value="CXXC_Zn-binding_euk"/>
</dbReference>
<evidence type="ECO:0000313" key="5">
    <source>
        <dbReference type="Proteomes" id="UP000000707"/>
    </source>
</evidence>
<name>G3BEX9_CANTC</name>
<protein>
    <recommendedName>
        <fullName evidence="6">DUF866-domain-containing protein</fullName>
    </recommendedName>
</protein>
<keyword evidence="2" id="KW-0479">Metal-binding</keyword>
<comment type="similarity">
    <text evidence="1">Belongs to the UPF0587 family.</text>
</comment>
<keyword evidence="5" id="KW-1185">Reference proteome</keyword>
<dbReference type="Pfam" id="PF05907">
    <property type="entry name" value="CXXC_Zn-b_euk"/>
    <property type="match status" value="1"/>
</dbReference>
<dbReference type="eggNOG" id="KOG1296">
    <property type="taxonomic scope" value="Eukaryota"/>
</dbReference>
<evidence type="ECO:0000256" key="1">
    <source>
        <dbReference type="ARBA" id="ARBA00007818"/>
    </source>
</evidence>
<reference evidence="4 5" key="1">
    <citation type="journal article" date="2011" name="Proc. Natl. Acad. Sci. U.S.A.">
        <title>Comparative genomics of xylose-fermenting fungi for enhanced biofuel production.</title>
        <authorList>
            <person name="Wohlbach D.J."/>
            <person name="Kuo A."/>
            <person name="Sato T.K."/>
            <person name="Potts K.M."/>
            <person name="Salamov A.A."/>
            <person name="LaButti K.M."/>
            <person name="Sun H."/>
            <person name="Clum A."/>
            <person name="Pangilinan J.L."/>
            <person name="Lindquist E.A."/>
            <person name="Lucas S."/>
            <person name="Lapidus A."/>
            <person name="Jin M."/>
            <person name="Gunawan C."/>
            <person name="Balan V."/>
            <person name="Dale B.E."/>
            <person name="Jeffries T.W."/>
            <person name="Zinkel R."/>
            <person name="Barry K.W."/>
            <person name="Grigoriev I.V."/>
            <person name="Gasch A.P."/>
        </authorList>
    </citation>
    <scope>NUCLEOTIDE SEQUENCE [LARGE SCALE GENOMIC DNA]</scope>
    <source>
        <strain evidence="5">ATCC 10573 / BCRC 21748 / CBS 615 / JCM 9827 / NBRC 10315 / NRRL Y-1498 / VKM Y-70</strain>
    </source>
</reference>
<dbReference type="GO" id="GO:0008270">
    <property type="term" value="F:zinc ion binding"/>
    <property type="evidence" value="ECO:0007669"/>
    <property type="project" value="TreeGrafter"/>
</dbReference>
<dbReference type="SUPFAM" id="SSF141678">
    <property type="entry name" value="MAL13P1.257-like"/>
    <property type="match status" value="1"/>
</dbReference>
<evidence type="ECO:0000256" key="2">
    <source>
        <dbReference type="ARBA" id="ARBA00022723"/>
    </source>
</evidence>
<dbReference type="PANTHER" id="PTHR12857">
    <property type="entry name" value="CXXC MOTIF CONTAINING ZINC BINDING PROTEIN"/>
    <property type="match status" value="1"/>
</dbReference>
<dbReference type="OrthoDB" id="10248838at2759"/>
<sequence length="178" mass="20568">MRTTVLSIKANLENCTDVEPVDNEDYPHDYGFTIECKACKFRHPKQIMVNRFDTEHVQLYVNKPTRVVNFSIKCKDCRRVLFIILKRTEQSLTLQDSEHDTFVPILDVHTHGCIIIDFSLEDQFQCKTMKGKVIDGVDLRGNDWSEFDENGNVPMTITDFSYKLTTLDGNAEVTKLND</sequence>
<dbReference type="EMBL" id="GL996528">
    <property type="protein sequence ID" value="EGV59962.1"/>
    <property type="molecule type" value="Genomic_DNA"/>
</dbReference>
<dbReference type="AlphaFoldDB" id="G3BEX9"/>
<dbReference type="PANTHER" id="PTHR12857:SF0">
    <property type="entry name" value="CXXC MOTIF CONTAINING ZINC BINDING PROTEIN"/>
    <property type="match status" value="1"/>
</dbReference>
<dbReference type="HOGENOM" id="CLU_114688_0_0_1"/>
<organism evidence="5">
    <name type="scientific">Candida tenuis (strain ATCC 10573 / BCRC 21748 / CBS 615 / JCM 9827 / NBRC 10315 / NRRL Y-1498 / VKM Y-70)</name>
    <name type="common">Yeast</name>
    <name type="synonym">Yamadazyma tenuis</name>
    <dbReference type="NCBI Taxonomy" id="590646"/>
    <lineage>
        <taxon>Eukaryota</taxon>
        <taxon>Fungi</taxon>
        <taxon>Dikarya</taxon>
        <taxon>Ascomycota</taxon>
        <taxon>Saccharomycotina</taxon>
        <taxon>Pichiomycetes</taxon>
        <taxon>Debaryomycetaceae</taxon>
        <taxon>Yamadazyma</taxon>
    </lineage>
</organism>
<evidence type="ECO:0000313" key="4">
    <source>
        <dbReference type="EMBL" id="EGV59962.1"/>
    </source>
</evidence>